<dbReference type="EMBL" id="EF083025">
    <property type="protein sequence ID" value="ABK22376.1"/>
    <property type="molecule type" value="mRNA"/>
</dbReference>
<dbReference type="AlphaFoldDB" id="A9NP15"/>
<organism evidence="2">
    <name type="scientific">Picea sitchensis</name>
    <name type="common">Sitka spruce</name>
    <name type="synonym">Pinus sitchensis</name>
    <dbReference type="NCBI Taxonomy" id="3332"/>
    <lineage>
        <taxon>Eukaryota</taxon>
        <taxon>Viridiplantae</taxon>
        <taxon>Streptophyta</taxon>
        <taxon>Embryophyta</taxon>
        <taxon>Tracheophyta</taxon>
        <taxon>Spermatophyta</taxon>
        <taxon>Pinopsida</taxon>
        <taxon>Pinidae</taxon>
        <taxon>Conifers I</taxon>
        <taxon>Pinales</taxon>
        <taxon>Pinaceae</taxon>
        <taxon>Picea</taxon>
    </lineage>
</organism>
<dbReference type="EMBL" id="EF086535">
    <property type="protein sequence ID" value="ABK25795.1"/>
    <property type="molecule type" value="mRNA"/>
</dbReference>
<feature type="compositionally biased region" description="Polar residues" evidence="1">
    <location>
        <begin position="22"/>
        <end position="47"/>
    </location>
</feature>
<proteinExistence type="evidence at transcript level"/>
<reference evidence="4" key="2">
    <citation type="submission" date="2009-02" db="EMBL/GenBank/DDBJ databases">
        <title>Full length sequence-verified cDNA sequences from Sitka spruce (Picea sitchensis).</title>
        <authorList>
            <person name="Reid K.E."/>
            <person name="Liao N."/>
            <person name="Ralph S."/>
            <person name="Kolosova N."/>
            <person name="Oddy C."/>
            <person name="Moore R."/>
            <person name="Mayo M."/>
            <person name="Wagner S."/>
            <person name="King J."/>
            <person name="Yanchuk A."/>
            <person name="Holt R."/>
            <person name="Jones S."/>
            <person name="Marra M."/>
            <person name="Ritland C.E."/>
            <person name="Ritland K."/>
            <person name="Bohlmann J."/>
        </authorList>
    </citation>
    <scope>NUCLEOTIDE SEQUENCE</scope>
    <source>
        <tissue evidence="4">Green portion of the leader tissue</tissue>
    </source>
</reference>
<evidence type="ECO:0000313" key="4">
    <source>
        <dbReference type="EMBL" id="ACN39775.1"/>
    </source>
</evidence>
<feature type="region of interest" description="Disordered" evidence="1">
    <location>
        <begin position="1"/>
        <end position="47"/>
    </location>
</feature>
<evidence type="ECO:0000256" key="1">
    <source>
        <dbReference type="SAM" id="MobiDB-lite"/>
    </source>
</evidence>
<reference evidence="2" key="1">
    <citation type="journal article" date="2008" name="BMC Genomics">
        <title>A conifer genomics resource of 200,000 spruce (Picea spp.) ESTs and 6,464 high-quality, sequence-finished full-length cDNAs for Sitka spruce (Picea sitchensis).</title>
        <authorList>
            <person name="Ralph S.G."/>
            <person name="Chun H.J."/>
            <person name="Kolosova N."/>
            <person name="Cooper D."/>
            <person name="Oddy C."/>
            <person name="Ritland C.E."/>
            <person name="Kirkpatrick R."/>
            <person name="Moore R."/>
            <person name="Barber S."/>
            <person name="Holt R.A."/>
            <person name="Jones S.J."/>
            <person name="Marra M.A."/>
            <person name="Douglas C.J."/>
            <person name="Ritland K."/>
            <person name="Bohlmann J."/>
        </authorList>
    </citation>
    <scope>NUCLEOTIDE SEQUENCE</scope>
    <source>
        <tissue evidence="3">Bark</tissue>
        <tissue evidence="2">Green portion of the leader tissue</tissue>
    </source>
</reference>
<dbReference type="PANTHER" id="PTHR37242:SF1">
    <property type="entry name" value="OS09G0569450 PROTEIN"/>
    <property type="match status" value="1"/>
</dbReference>
<accession>A9NP15</accession>
<evidence type="ECO:0000313" key="3">
    <source>
        <dbReference type="EMBL" id="ABK25795.1"/>
    </source>
</evidence>
<dbReference type="EMBL" id="BT070256">
    <property type="protein sequence ID" value="ACN39775.1"/>
    <property type="molecule type" value="mRNA"/>
</dbReference>
<evidence type="ECO:0000313" key="2">
    <source>
        <dbReference type="EMBL" id="ABK22376.1"/>
    </source>
</evidence>
<dbReference type="PANTHER" id="PTHR37242">
    <property type="entry name" value="OS09G0569450 PROTEIN"/>
    <property type="match status" value="1"/>
</dbReference>
<sequence length="96" mass="10488">MDKKANCRSATSDSGDTHSSLDVETPTAPSTDPNTNRSADVSASSPQLLFECNPGQTASIIKRKAMIKELSALYHAECLSYSQKVLDLQRKWEQGK</sequence>
<name>A9NP15_PICSI</name>
<protein>
    <submittedName>
        <fullName evidence="2">Uncharacterized protein</fullName>
    </submittedName>
</protein>